<name>A0A0W0WHU8_9GAMM</name>
<gene>
    <name evidence="6" type="primary">lptC</name>
    <name evidence="6" type="ORF">Lisr_0559</name>
</gene>
<dbReference type="NCBIfam" id="TIGR04409">
    <property type="entry name" value="LptC_YrbK"/>
    <property type="match status" value="1"/>
</dbReference>
<keyword evidence="4" id="KW-1133">Transmembrane helix</keyword>
<dbReference type="OrthoDB" id="5731914at2"/>
<dbReference type="AlphaFoldDB" id="A0A0W0WHU8"/>
<proteinExistence type="predicted"/>
<evidence type="ECO:0000256" key="2">
    <source>
        <dbReference type="ARBA" id="ARBA00022519"/>
    </source>
</evidence>
<dbReference type="PANTHER" id="PTHR37481:SF1">
    <property type="entry name" value="LIPOPOLYSACCHARIDE EXPORT SYSTEM PROTEIN LPTC"/>
    <property type="match status" value="1"/>
</dbReference>
<keyword evidence="5" id="KW-0472">Membrane</keyword>
<dbReference type="RefSeq" id="WP_058500940.1">
    <property type="nucleotide sequence ID" value="NZ_CAAAJA010000038.1"/>
</dbReference>
<dbReference type="GO" id="GO:0015221">
    <property type="term" value="F:lipopolysaccharide transmembrane transporter activity"/>
    <property type="evidence" value="ECO:0007669"/>
    <property type="project" value="InterPro"/>
</dbReference>
<evidence type="ECO:0000256" key="5">
    <source>
        <dbReference type="ARBA" id="ARBA00023136"/>
    </source>
</evidence>
<dbReference type="PATRIC" id="fig|454.4.peg.588"/>
<keyword evidence="7" id="KW-1185">Reference proteome</keyword>
<dbReference type="InterPro" id="IPR010664">
    <property type="entry name" value="LipoPS_assembly_LptC-rel"/>
</dbReference>
<dbReference type="Proteomes" id="UP000054761">
    <property type="component" value="Unassembled WGS sequence"/>
</dbReference>
<evidence type="ECO:0000313" key="7">
    <source>
        <dbReference type="Proteomes" id="UP000054761"/>
    </source>
</evidence>
<evidence type="ECO:0000256" key="3">
    <source>
        <dbReference type="ARBA" id="ARBA00022692"/>
    </source>
</evidence>
<comment type="caution">
    <text evidence="6">The sequence shown here is derived from an EMBL/GenBank/DDBJ whole genome shotgun (WGS) entry which is preliminary data.</text>
</comment>
<evidence type="ECO:0000256" key="4">
    <source>
        <dbReference type="ARBA" id="ARBA00022989"/>
    </source>
</evidence>
<sequence>MNAAKQATWLFLLLALLAYSGWYFARTNITHKLDDHALATIPDAVIHQLTVRQFGENGQLVNQLQTPLLSHIPQNDTHFLEKPDIVITQINQPAWYIQSEKAVALNRGKQITFSNNVIIHQNRDKHAQESTLRTEEITYFPESKKATTSLLVTFEQPGTLIQSIGMNAYLAEKRVELLHQARGQYAPARG</sequence>
<protein>
    <submittedName>
        <fullName evidence="6">Lipopolysaccharide export system protein LptC</fullName>
    </submittedName>
</protein>
<dbReference type="PANTHER" id="PTHR37481">
    <property type="entry name" value="LIPOPOLYSACCHARIDE EXPORT SYSTEM PROTEIN LPTC"/>
    <property type="match status" value="1"/>
</dbReference>
<evidence type="ECO:0000313" key="6">
    <source>
        <dbReference type="EMBL" id="KTD31940.1"/>
    </source>
</evidence>
<dbReference type="Pfam" id="PF06835">
    <property type="entry name" value="LptC"/>
    <property type="match status" value="1"/>
</dbReference>
<keyword evidence="1" id="KW-1003">Cell membrane</keyword>
<dbReference type="GO" id="GO:0005886">
    <property type="term" value="C:plasma membrane"/>
    <property type="evidence" value="ECO:0007669"/>
    <property type="project" value="InterPro"/>
</dbReference>
<keyword evidence="2" id="KW-0997">Cell inner membrane</keyword>
<dbReference type="GO" id="GO:0030288">
    <property type="term" value="C:outer membrane-bounded periplasmic space"/>
    <property type="evidence" value="ECO:0007669"/>
    <property type="project" value="TreeGrafter"/>
</dbReference>
<keyword evidence="3" id="KW-0812">Transmembrane</keyword>
<organism evidence="6 7">
    <name type="scientific">Legionella israelensis</name>
    <dbReference type="NCBI Taxonomy" id="454"/>
    <lineage>
        <taxon>Bacteria</taxon>
        <taxon>Pseudomonadati</taxon>
        <taxon>Pseudomonadota</taxon>
        <taxon>Gammaproteobacteria</taxon>
        <taxon>Legionellales</taxon>
        <taxon>Legionellaceae</taxon>
        <taxon>Legionella</taxon>
    </lineage>
</organism>
<dbReference type="STRING" id="454.Lisr_0559"/>
<dbReference type="Gene3D" id="2.60.450.10">
    <property type="entry name" value="Lipopolysaccharide (LPS) transport protein A like domain"/>
    <property type="match status" value="1"/>
</dbReference>
<dbReference type="EMBL" id="LNYH01000018">
    <property type="protein sequence ID" value="KTD31940.1"/>
    <property type="molecule type" value="Genomic_DNA"/>
</dbReference>
<dbReference type="GO" id="GO:0017089">
    <property type="term" value="F:glycolipid transfer activity"/>
    <property type="evidence" value="ECO:0007669"/>
    <property type="project" value="TreeGrafter"/>
</dbReference>
<reference evidence="6 7" key="1">
    <citation type="submission" date="2015-11" db="EMBL/GenBank/DDBJ databases">
        <title>Genomic analysis of 38 Legionella species identifies large and diverse effector repertoires.</title>
        <authorList>
            <person name="Burstein D."/>
            <person name="Amaro F."/>
            <person name="Zusman T."/>
            <person name="Lifshitz Z."/>
            <person name="Cohen O."/>
            <person name="Gilbert J.A."/>
            <person name="Pupko T."/>
            <person name="Shuman H.A."/>
            <person name="Segal G."/>
        </authorList>
    </citation>
    <scope>NUCLEOTIDE SEQUENCE [LARGE SCALE GENOMIC DNA]</scope>
    <source>
        <strain evidence="6 7">Bercovier 4</strain>
    </source>
</reference>
<dbReference type="InterPro" id="IPR026265">
    <property type="entry name" value="LptC"/>
</dbReference>
<dbReference type="InterPro" id="IPR052363">
    <property type="entry name" value="LPS_export_LptC"/>
</dbReference>
<evidence type="ECO:0000256" key="1">
    <source>
        <dbReference type="ARBA" id="ARBA00022475"/>
    </source>
</evidence>
<accession>A0A0W0WHU8</accession>